<comment type="caution">
    <text evidence="5">The sequence shown here is derived from an EMBL/GenBank/DDBJ whole genome shotgun (WGS) entry which is preliminary data.</text>
</comment>
<gene>
    <name evidence="5" type="ORF">FOY51_06310</name>
</gene>
<dbReference type="PANTHER" id="PTHR24305">
    <property type="entry name" value="CYTOCHROME P450"/>
    <property type="match status" value="1"/>
</dbReference>
<dbReference type="RefSeq" id="WP_149429319.1">
    <property type="nucleotide sequence ID" value="NZ_VLNY01000002.1"/>
</dbReference>
<keyword evidence="3 4" id="KW-0408">Iron</keyword>
<dbReference type="EMBL" id="VLNY01000002">
    <property type="protein sequence ID" value="KAA0024158.1"/>
    <property type="molecule type" value="Genomic_DNA"/>
</dbReference>
<keyword evidence="4" id="KW-0560">Oxidoreductase</keyword>
<evidence type="ECO:0000256" key="2">
    <source>
        <dbReference type="ARBA" id="ARBA00010617"/>
    </source>
</evidence>
<dbReference type="Pfam" id="PF00067">
    <property type="entry name" value="p450"/>
    <property type="match status" value="1"/>
</dbReference>
<reference evidence="5 6" key="1">
    <citation type="submission" date="2019-07" db="EMBL/GenBank/DDBJ databases">
        <title>Rhodococcus cavernicolus sp. nov., isolated from a cave.</title>
        <authorList>
            <person name="Lee S.D."/>
        </authorList>
    </citation>
    <scope>NUCLEOTIDE SEQUENCE [LARGE SCALE GENOMIC DNA]</scope>
    <source>
        <strain evidence="5 6">C1-24</strain>
    </source>
</reference>
<dbReference type="GO" id="GO:0020037">
    <property type="term" value="F:heme binding"/>
    <property type="evidence" value="ECO:0007669"/>
    <property type="project" value="InterPro"/>
</dbReference>
<proteinExistence type="inferred from homology"/>
<dbReference type="Proteomes" id="UP000322244">
    <property type="component" value="Unassembled WGS sequence"/>
</dbReference>
<evidence type="ECO:0000313" key="6">
    <source>
        <dbReference type="Proteomes" id="UP000322244"/>
    </source>
</evidence>
<dbReference type="InterPro" id="IPR001128">
    <property type="entry name" value="Cyt_P450"/>
</dbReference>
<dbReference type="GO" id="GO:0005506">
    <property type="term" value="F:iron ion binding"/>
    <property type="evidence" value="ECO:0007669"/>
    <property type="project" value="InterPro"/>
</dbReference>
<evidence type="ECO:0000256" key="3">
    <source>
        <dbReference type="PIRSR" id="PIRSR602401-1"/>
    </source>
</evidence>
<keyword evidence="6" id="KW-1185">Reference proteome</keyword>
<dbReference type="GO" id="GO:0004497">
    <property type="term" value="F:monooxygenase activity"/>
    <property type="evidence" value="ECO:0007669"/>
    <property type="project" value="UniProtKB-KW"/>
</dbReference>
<dbReference type="InterPro" id="IPR017972">
    <property type="entry name" value="Cyt_P450_CS"/>
</dbReference>
<dbReference type="PRINTS" id="PR00385">
    <property type="entry name" value="P450"/>
</dbReference>
<dbReference type="PANTHER" id="PTHR24305:SF166">
    <property type="entry name" value="CYTOCHROME P450 12A4, MITOCHONDRIAL-RELATED"/>
    <property type="match status" value="1"/>
</dbReference>
<feature type="binding site" description="axial binding residue" evidence="3">
    <location>
        <position position="386"/>
    </location>
    <ligand>
        <name>heme</name>
        <dbReference type="ChEBI" id="CHEBI:30413"/>
    </ligand>
    <ligandPart>
        <name>Fe</name>
        <dbReference type="ChEBI" id="CHEBI:18248"/>
    </ligandPart>
</feature>
<dbReference type="SUPFAM" id="SSF48264">
    <property type="entry name" value="Cytochrome P450"/>
    <property type="match status" value="1"/>
</dbReference>
<evidence type="ECO:0000313" key="5">
    <source>
        <dbReference type="EMBL" id="KAA0024158.1"/>
    </source>
</evidence>
<dbReference type="InterPro" id="IPR050121">
    <property type="entry name" value="Cytochrome_P450_monoxygenase"/>
</dbReference>
<sequence length="450" mass="49865">MDKTQADVFPGPWWPALAQTILLYSRAWWIGGESLRHKYGEVFRLRLVNPGPKSAKTGLVVADPEEMRSVLTGSPQIYEAGKSHALRPIWGKHSVLSVDGEAHARLRRLLMPSFSGAALRGYATMFETLAEADAKNWPLDTPTTALENTQRITLEIILRTVFGVSDEERSAVLRPLTARIGTLGVGEILWLTVPTLKKFRVGLEYRQALIRLREIMDREIVQRRTDPDLHGRADVLSRMLAVDMDGDRLTDAEVRDQLVSLVTVGQESTAKALAWCLLHLAYNPDVQRKAQAAADAGDLGYLTAVFKESLRLHAVVAFAARRVAEPVKVAGREVPAGTVVLPFLSAPHRDGRYFPEPTEFRPERFLGESDDQLRKWQPFGGGVRRCLGAGFSLAESPIILRSVLTRYDIAPSRPVMEGPSRLPNIVVGPRYGGQIRLTERPSTASDLEVG</sequence>
<keyword evidence="3 4" id="KW-0349">Heme</keyword>
<dbReference type="GO" id="GO:0016705">
    <property type="term" value="F:oxidoreductase activity, acting on paired donors, with incorporation or reduction of molecular oxygen"/>
    <property type="evidence" value="ECO:0007669"/>
    <property type="project" value="InterPro"/>
</dbReference>
<organism evidence="5 6">
    <name type="scientific">Antrihabitans cavernicola</name>
    <dbReference type="NCBI Taxonomy" id="2495913"/>
    <lineage>
        <taxon>Bacteria</taxon>
        <taxon>Bacillati</taxon>
        <taxon>Actinomycetota</taxon>
        <taxon>Actinomycetes</taxon>
        <taxon>Mycobacteriales</taxon>
        <taxon>Nocardiaceae</taxon>
        <taxon>Antrihabitans</taxon>
    </lineage>
</organism>
<comment type="cofactor">
    <cofactor evidence="1 3">
        <name>heme</name>
        <dbReference type="ChEBI" id="CHEBI:30413"/>
    </cofactor>
</comment>
<dbReference type="InterPro" id="IPR002401">
    <property type="entry name" value="Cyt_P450_E_grp-I"/>
</dbReference>
<evidence type="ECO:0000256" key="4">
    <source>
        <dbReference type="RuleBase" id="RU000461"/>
    </source>
</evidence>
<dbReference type="PRINTS" id="PR00463">
    <property type="entry name" value="EP450I"/>
</dbReference>
<evidence type="ECO:0000256" key="1">
    <source>
        <dbReference type="ARBA" id="ARBA00001971"/>
    </source>
</evidence>
<dbReference type="Gene3D" id="1.10.630.10">
    <property type="entry name" value="Cytochrome P450"/>
    <property type="match status" value="1"/>
</dbReference>
<protein>
    <submittedName>
        <fullName evidence="5">Cytochrome P450</fullName>
    </submittedName>
</protein>
<dbReference type="AlphaFoldDB" id="A0A5A7SDC6"/>
<comment type="similarity">
    <text evidence="2 4">Belongs to the cytochrome P450 family.</text>
</comment>
<keyword evidence="3 4" id="KW-0479">Metal-binding</keyword>
<dbReference type="InterPro" id="IPR036396">
    <property type="entry name" value="Cyt_P450_sf"/>
</dbReference>
<accession>A0A5A7SDC6</accession>
<dbReference type="PROSITE" id="PS00086">
    <property type="entry name" value="CYTOCHROME_P450"/>
    <property type="match status" value="1"/>
</dbReference>
<dbReference type="OrthoDB" id="7376058at2"/>
<keyword evidence="4" id="KW-0503">Monooxygenase</keyword>
<name>A0A5A7SDC6_9NOCA</name>